<dbReference type="EMBL" id="CABEEZ010000029">
    <property type="protein sequence ID" value="VTR22760.1"/>
    <property type="molecule type" value="Genomic_DNA"/>
</dbReference>
<sequence>MSLSKTGYPDGERVRAVWDCCHDLYVQLGRAPTSQEFKAEINRREPDRVGISTHSRQWGDWMRYHGFSSNTLLDDHEIPDEYLEPNRLRVVYAVRKLGEASAIDVINWIMNSNAPLKANEIRIQLDALTVNSNHRYRYLQGRTDTRSDKGHPCDTFYRSGELRATRYVEYIPELHGVWDIADDGKTPIKIVESVAYRCDHAPTPY</sequence>
<gene>
    <name evidence="1" type="ORF">NCTC12965_01602</name>
</gene>
<reference evidence="1" key="1">
    <citation type="submission" date="2019-05" db="EMBL/GenBank/DDBJ databases">
        <authorList>
            <consortium name="Pathogen Informatics"/>
        </authorList>
    </citation>
    <scope>NUCLEOTIDE SEQUENCE [LARGE SCALE GENOMIC DNA]</scope>
    <source>
        <strain evidence="1">NCTC12965</strain>
    </source>
</reference>
<name>A0A4U9TRH0_SERFO</name>
<proteinExistence type="predicted"/>
<organism evidence="1">
    <name type="scientific">Serratia fonticola</name>
    <dbReference type="NCBI Taxonomy" id="47917"/>
    <lineage>
        <taxon>Bacteria</taxon>
        <taxon>Pseudomonadati</taxon>
        <taxon>Pseudomonadota</taxon>
        <taxon>Gammaproteobacteria</taxon>
        <taxon>Enterobacterales</taxon>
        <taxon>Yersiniaceae</taxon>
        <taxon>Serratia</taxon>
    </lineage>
</organism>
<dbReference type="AlphaFoldDB" id="A0A4U9TRH0"/>
<accession>A0A4U9TRH0</accession>
<protein>
    <submittedName>
        <fullName evidence="1">Uncharacterized protein</fullName>
    </submittedName>
</protein>
<evidence type="ECO:0000313" key="1">
    <source>
        <dbReference type="EMBL" id="VTR22760.1"/>
    </source>
</evidence>